<feature type="transmembrane region" description="Helical" evidence="6">
    <location>
        <begin position="36"/>
        <end position="56"/>
    </location>
</feature>
<dbReference type="SUPFAM" id="SSF52540">
    <property type="entry name" value="P-loop containing nucleoside triphosphate hydrolases"/>
    <property type="match status" value="1"/>
</dbReference>
<keyword evidence="3 6" id="KW-0812">Transmembrane</keyword>
<keyword evidence="5 6" id="KW-0472">Membrane</keyword>
<evidence type="ECO:0000256" key="6">
    <source>
        <dbReference type="SAM" id="Phobius"/>
    </source>
</evidence>
<dbReference type="InterPro" id="IPR051539">
    <property type="entry name" value="T4SS-coupling_protein"/>
</dbReference>
<dbReference type="EMBL" id="CP030119">
    <property type="protein sequence ID" value="QDL12688.1"/>
    <property type="molecule type" value="Genomic_DNA"/>
</dbReference>
<dbReference type="InterPro" id="IPR019476">
    <property type="entry name" value="T4SS_TraD_DNA-bd"/>
</dbReference>
<keyword evidence="4 6" id="KW-1133">Transmembrane helix</keyword>
<evidence type="ECO:0000259" key="7">
    <source>
        <dbReference type="Pfam" id="PF10412"/>
    </source>
</evidence>
<name>A0A856MPL6_9CYAN</name>
<dbReference type="AlphaFoldDB" id="A0A856MPL6"/>
<dbReference type="PANTHER" id="PTHR37937">
    <property type="entry name" value="CONJUGATIVE TRANSFER: DNA TRANSPORT"/>
    <property type="match status" value="1"/>
</dbReference>
<keyword evidence="2" id="KW-1003">Cell membrane</keyword>
<dbReference type="PANTHER" id="PTHR37937:SF1">
    <property type="entry name" value="CONJUGATIVE TRANSFER: DNA TRANSPORT"/>
    <property type="match status" value="1"/>
</dbReference>
<evidence type="ECO:0000256" key="1">
    <source>
        <dbReference type="ARBA" id="ARBA00004651"/>
    </source>
</evidence>
<evidence type="ECO:0000313" key="8">
    <source>
        <dbReference type="EMBL" id="QDL12688.1"/>
    </source>
</evidence>
<keyword evidence="8" id="KW-0614">Plasmid</keyword>
<dbReference type="KEGG" id="bsen:DP114_33615"/>
<dbReference type="GO" id="GO:0005886">
    <property type="term" value="C:plasma membrane"/>
    <property type="evidence" value="ECO:0007669"/>
    <property type="project" value="UniProtKB-SubCell"/>
</dbReference>
<sequence length="589" mass="64399">MYNLYFATAKTVKVKTATETKPSSDYDFSKYTNQLMSPQGLALAGGILALFLLHIFSGGKKGKLATSYWGGGKETARAKKKAIKQVTSPKCDSASLYIGVHKYKGQKLPKGSGGTPMYVPDVQRGTAVIGAPGSGKSFSAINPMLYSAIDQGFGIVLYDFKYPSQAKIASYAKSKGYEVHVFAPGFPESEVCNPIDFLRDSGDAETARQLATVINKNFRMLGGGNEDAFFGPAGDQLTQAILMLTKEFGEFADIMTAAAILSSEKMVERLMAASLNPWIRIAFGQLFSSSGSEKTIAGIAGTASLMFTRFMAKNTLGCFVGKTTLPLEVGKKQMIIFGLDRERRDAVGPLMTSILHMTVARSIAKKRKETGPLVVSVDELPSIFLPDLFKWLNESRSEGFCGILGWQNMGQLEKIYGKEISKAILGACGTKFVFNPGEEESARIFSAYLGEEEIKYKQKSRSTGGGKASTSISEQEKIRKLFEPAQFLKLPPGKCVFINPAYDNNKEGSVPILKSIKVPKYIISLESENGNNWDKLITKLARKSTQKRPTQEDLDIRVKEVDKRFPIPQAPVQAGNAPLPVDSYKEFFS</sequence>
<gene>
    <name evidence="8" type="ORF">DP114_33615</name>
</gene>
<dbReference type="Gene3D" id="3.40.50.300">
    <property type="entry name" value="P-loop containing nucleotide triphosphate hydrolases"/>
    <property type="match status" value="2"/>
</dbReference>
<evidence type="ECO:0000256" key="4">
    <source>
        <dbReference type="ARBA" id="ARBA00022989"/>
    </source>
</evidence>
<organism evidence="8 9">
    <name type="scientific">Brasilonema sennae CENA114</name>
    <dbReference type="NCBI Taxonomy" id="415709"/>
    <lineage>
        <taxon>Bacteria</taxon>
        <taxon>Bacillati</taxon>
        <taxon>Cyanobacteriota</taxon>
        <taxon>Cyanophyceae</taxon>
        <taxon>Nostocales</taxon>
        <taxon>Scytonemataceae</taxon>
        <taxon>Brasilonema</taxon>
        <taxon>Bromeliae group (in: Brasilonema)</taxon>
    </lineage>
</organism>
<proteinExistence type="predicted"/>
<feature type="domain" description="Type IV secretion system coupling protein TraD DNA-binding" evidence="7">
    <location>
        <begin position="113"/>
        <end position="496"/>
    </location>
</feature>
<accession>A0A856MPL6</accession>
<geneLocation type="plasmid" evidence="9">
    <name>pboct1</name>
</geneLocation>
<comment type="subcellular location">
    <subcellularLocation>
        <location evidence="1">Cell membrane</location>
        <topology evidence="1">Multi-pass membrane protein</topology>
    </subcellularLocation>
</comment>
<evidence type="ECO:0000313" key="9">
    <source>
        <dbReference type="Proteomes" id="UP000503129"/>
    </source>
</evidence>
<dbReference type="InterPro" id="IPR027417">
    <property type="entry name" value="P-loop_NTPase"/>
</dbReference>
<protein>
    <submittedName>
        <fullName evidence="8">Type IV secretory system conjugative DNA transfer family protein</fullName>
    </submittedName>
</protein>
<dbReference type="Proteomes" id="UP000503129">
    <property type="component" value="Plasmid pBOCT1"/>
</dbReference>
<evidence type="ECO:0000256" key="3">
    <source>
        <dbReference type="ARBA" id="ARBA00022692"/>
    </source>
</evidence>
<evidence type="ECO:0000256" key="2">
    <source>
        <dbReference type="ARBA" id="ARBA00022475"/>
    </source>
</evidence>
<keyword evidence="9" id="KW-1185">Reference proteome</keyword>
<reference evidence="8 9" key="1">
    <citation type="submission" date="2018-06" db="EMBL/GenBank/DDBJ databases">
        <title>Comparative genomics of Brasilonema spp. strains.</title>
        <authorList>
            <person name="Alvarenga D.O."/>
            <person name="Fiore M.F."/>
            <person name="Varani A.M."/>
        </authorList>
    </citation>
    <scope>NUCLEOTIDE SEQUENCE [LARGE SCALE GENOMIC DNA]</scope>
    <source>
        <strain evidence="8 9">CENA114</strain>
        <plasmid evidence="9">pboct1</plasmid>
    </source>
</reference>
<dbReference type="RefSeq" id="WP_169266897.1">
    <property type="nucleotide sequence ID" value="NZ_CAWOXK010000002.1"/>
</dbReference>
<dbReference type="CDD" id="cd01127">
    <property type="entry name" value="TrwB_TraG_TraD_VirD4"/>
    <property type="match status" value="1"/>
</dbReference>
<dbReference type="Pfam" id="PF10412">
    <property type="entry name" value="TrwB_AAD_bind"/>
    <property type="match status" value="1"/>
</dbReference>
<evidence type="ECO:0000256" key="5">
    <source>
        <dbReference type="ARBA" id="ARBA00023136"/>
    </source>
</evidence>